<name>E0DBP7_9CORY</name>
<protein>
    <submittedName>
        <fullName evidence="1">Uncharacterized protein</fullName>
    </submittedName>
</protein>
<dbReference type="Proteomes" id="UP000004218">
    <property type="component" value="Unassembled WGS sequence"/>
</dbReference>
<dbReference type="STRING" id="553207.HMPREF0299_5734"/>
<proteinExistence type="predicted"/>
<dbReference type="AlphaFoldDB" id="E0DBP7"/>
<organism evidence="1 2">
    <name type="scientific">Corynebacterium matruchotii ATCC 14266</name>
    <dbReference type="NCBI Taxonomy" id="553207"/>
    <lineage>
        <taxon>Bacteria</taxon>
        <taxon>Bacillati</taxon>
        <taxon>Actinomycetota</taxon>
        <taxon>Actinomycetes</taxon>
        <taxon>Mycobacteriales</taxon>
        <taxon>Corynebacteriaceae</taxon>
        <taxon>Corynebacterium</taxon>
    </lineage>
</organism>
<dbReference type="EMBL" id="ACSH02000002">
    <property type="protein sequence ID" value="EFM50184.1"/>
    <property type="molecule type" value="Genomic_DNA"/>
</dbReference>
<evidence type="ECO:0000313" key="2">
    <source>
        <dbReference type="Proteomes" id="UP000004218"/>
    </source>
</evidence>
<evidence type="ECO:0000313" key="1">
    <source>
        <dbReference type="EMBL" id="EFM50184.1"/>
    </source>
</evidence>
<reference evidence="1" key="1">
    <citation type="submission" date="2010-08" db="EMBL/GenBank/DDBJ databases">
        <authorList>
            <person name="Harkins D.M."/>
            <person name="Madupu R."/>
            <person name="Durkin A.S."/>
            <person name="Torralba M."/>
            <person name="Methe B."/>
            <person name="Sutton G.G."/>
            <person name="Nelson K.E."/>
        </authorList>
    </citation>
    <scope>NUCLEOTIDE SEQUENCE [LARGE SCALE GENOMIC DNA]</scope>
    <source>
        <strain evidence="1">ATCC 14266</strain>
    </source>
</reference>
<keyword evidence="2" id="KW-1185">Reference proteome</keyword>
<gene>
    <name evidence="1" type="ORF">HMPREF0299_5734</name>
</gene>
<accession>E0DBP7</accession>
<comment type="caution">
    <text evidence="1">The sequence shown here is derived from an EMBL/GenBank/DDBJ whole genome shotgun (WGS) entry which is preliminary data.</text>
</comment>
<sequence>MSTIVDGMSTTPRFTNAAKHTLKTSRLVARNRGVPQANHLDILLAALAIGTELHPTMPIPTPRPLWDSLRHPIGFTPHAQSLVRTVATQATTDITPRDLGLAVLRIKEPEVVEKLDDMGLSVDQCTAAFN</sequence>